<reference evidence="3" key="1">
    <citation type="journal article" date="2018" name="Nat. Microbiol.">
        <title>Leveraging single-cell genomics to expand the fungal tree of life.</title>
        <authorList>
            <person name="Ahrendt S.R."/>
            <person name="Quandt C.A."/>
            <person name="Ciobanu D."/>
            <person name="Clum A."/>
            <person name="Salamov A."/>
            <person name="Andreopoulos B."/>
            <person name="Cheng J.F."/>
            <person name="Woyke T."/>
            <person name="Pelin A."/>
            <person name="Henrissat B."/>
            <person name="Reynolds N.K."/>
            <person name="Benny G.L."/>
            <person name="Smith M.E."/>
            <person name="James T.Y."/>
            <person name="Grigoriev I.V."/>
        </authorList>
    </citation>
    <scope>NUCLEOTIDE SEQUENCE [LARGE SCALE GENOMIC DNA]</scope>
    <source>
        <strain evidence="3">RSA 1356</strain>
    </source>
</reference>
<dbReference type="Proteomes" id="UP000271241">
    <property type="component" value="Unassembled WGS sequence"/>
</dbReference>
<dbReference type="Gene3D" id="3.40.50.150">
    <property type="entry name" value="Vaccinia Virus protein VP39"/>
    <property type="match status" value="1"/>
</dbReference>
<dbReference type="AlphaFoldDB" id="A0A4P9XPD6"/>
<dbReference type="SUPFAM" id="SSF53335">
    <property type="entry name" value="S-adenosyl-L-methionine-dependent methyltransferases"/>
    <property type="match status" value="1"/>
</dbReference>
<evidence type="ECO:0000313" key="2">
    <source>
        <dbReference type="EMBL" id="RKP07864.1"/>
    </source>
</evidence>
<dbReference type="Pfam" id="PF10294">
    <property type="entry name" value="Methyltransf_16"/>
    <property type="match status" value="1"/>
</dbReference>
<accession>A0A4P9XPD6</accession>
<keyword evidence="3" id="KW-1185">Reference proteome</keyword>
<proteinExistence type="predicted"/>
<evidence type="ECO:0000256" key="1">
    <source>
        <dbReference type="SAM" id="MobiDB-lite"/>
    </source>
</evidence>
<dbReference type="OrthoDB" id="10255963at2759"/>
<dbReference type="PANTHER" id="PTHR23108">
    <property type="entry name" value="METHYLTRANSFERASE-RELATED"/>
    <property type="match status" value="1"/>
</dbReference>
<evidence type="ECO:0008006" key="4">
    <source>
        <dbReference type="Google" id="ProtNLM"/>
    </source>
</evidence>
<sequence length="404" mass="44008">MAHANADAPPGKRPRTTAAAAAAAALTDQPGASLSPVASDDEGDGASDTASVAGVFDDFYLSDVHLAPEHGSVDGHWRWFTANAQPEISTAGGSIARRTRARTAAAHFCRQALASRPIRVRFRFGTTLQGVGKCEQVWPGALLLAEFLAHRYDALFPHGHGAALELGSGTGLCGAVLARFGLERVYCTDTGDAVLRNCRFNLDWNAGDGVSADAASTVVRRLDWLNLPPWLCAPDTLIRDKKTAWAGSHDIKAADPVVTKRSNVEMAQDATFDWTPEDIRRIDADVRVFLAADVIYDDTATSAFLATAAALLRPRPHRKFSPVLYIASEKRLNFSIDELRVTASAHNHFFSELRHYPQLYLDTSLVVSDIPQLFSYLRSDQLLLWRLSWDPKSPHGPNIMPAPT</sequence>
<dbReference type="EMBL" id="KZ992663">
    <property type="protein sequence ID" value="RKP07864.1"/>
    <property type="molecule type" value="Genomic_DNA"/>
</dbReference>
<name>A0A4P9XPD6_9FUNG</name>
<dbReference type="GO" id="GO:0008276">
    <property type="term" value="F:protein methyltransferase activity"/>
    <property type="evidence" value="ECO:0007669"/>
    <property type="project" value="InterPro"/>
</dbReference>
<dbReference type="InterPro" id="IPR029063">
    <property type="entry name" value="SAM-dependent_MTases_sf"/>
</dbReference>
<gene>
    <name evidence="2" type="ORF">THASP1DRAFT_30319</name>
</gene>
<dbReference type="PANTHER" id="PTHR23108:SF0">
    <property type="entry name" value="METHYLTRANSFERASE-LIKE PROTEIN 22"/>
    <property type="match status" value="1"/>
</dbReference>
<feature type="region of interest" description="Disordered" evidence="1">
    <location>
        <begin position="1"/>
        <end position="48"/>
    </location>
</feature>
<dbReference type="InterPro" id="IPR019410">
    <property type="entry name" value="Methyltransf_16"/>
</dbReference>
<organism evidence="2 3">
    <name type="scientific">Thamnocephalis sphaerospora</name>
    <dbReference type="NCBI Taxonomy" id="78915"/>
    <lineage>
        <taxon>Eukaryota</taxon>
        <taxon>Fungi</taxon>
        <taxon>Fungi incertae sedis</taxon>
        <taxon>Zoopagomycota</taxon>
        <taxon>Zoopagomycotina</taxon>
        <taxon>Zoopagomycetes</taxon>
        <taxon>Zoopagales</taxon>
        <taxon>Sigmoideomycetaceae</taxon>
        <taxon>Thamnocephalis</taxon>
    </lineage>
</organism>
<dbReference type="InterPro" id="IPR038899">
    <property type="entry name" value="METTL22"/>
</dbReference>
<dbReference type="GO" id="GO:0005634">
    <property type="term" value="C:nucleus"/>
    <property type="evidence" value="ECO:0007669"/>
    <property type="project" value="TreeGrafter"/>
</dbReference>
<dbReference type="STRING" id="78915.A0A4P9XPD6"/>
<protein>
    <recommendedName>
        <fullName evidence="4">Methyltransferase-domain-containing protein</fullName>
    </recommendedName>
</protein>
<evidence type="ECO:0000313" key="3">
    <source>
        <dbReference type="Proteomes" id="UP000271241"/>
    </source>
</evidence>